<dbReference type="RefSeq" id="WP_066982399.1">
    <property type="nucleotide sequence ID" value="NZ_LUUI01000102.1"/>
</dbReference>
<name>A0A177NEI0_9GAMM</name>
<protein>
    <submittedName>
        <fullName evidence="1">Uncharacterized protein</fullName>
    </submittedName>
</protein>
<gene>
    <name evidence="1" type="ORF">A1359_00800</name>
</gene>
<sequence length="149" mass="16618">MVRLLYHGVNKTMDADNQGVIRPKGSTSKVAAKYDGKIRHDGKFSHGYSEANAARAQQIDGSPYVPRTISTSSSEAIATYFATTGNTEDGFIYVIDAEQLTQEGVLDFEFADPEHPHELEVTLVLQLHDFVPPVLIVRKYEVKSDWMQT</sequence>
<comment type="caution">
    <text evidence="1">The sequence shown here is derived from an EMBL/GenBank/DDBJ whole genome shotgun (WGS) entry which is preliminary data.</text>
</comment>
<accession>A0A177NEI0</accession>
<dbReference type="Proteomes" id="UP000078476">
    <property type="component" value="Unassembled WGS sequence"/>
</dbReference>
<keyword evidence="2" id="KW-1185">Reference proteome</keyword>
<evidence type="ECO:0000313" key="2">
    <source>
        <dbReference type="Proteomes" id="UP000078476"/>
    </source>
</evidence>
<reference evidence="1 2" key="1">
    <citation type="submission" date="2016-03" db="EMBL/GenBank/DDBJ databases">
        <authorList>
            <person name="Ploux O."/>
        </authorList>
    </citation>
    <scope>NUCLEOTIDE SEQUENCE [LARGE SCALE GENOMIC DNA]</scope>
    <source>
        <strain evidence="1 2">R-45370</strain>
    </source>
</reference>
<dbReference type="EMBL" id="LUUI01000102">
    <property type="protein sequence ID" value="OAI15460.1"/>
    <property type="molecule type" value="Genomic_DNA"/>
</dbReference>
<dbReference type="Pfam" id="PF21641">
    <property type="entry name" value="NarE"/>
    <property type="match status" value="1"/>
</dbReference>
<evidence type="ECO:0000313" key="1">
    <source>
        <dbReference type="EMBL" id="OAI15460.1"/>
    </source>
</evidence>
<dbReference type="AlphaFoldDB" id="A0A177NEI0"/>
<organism evidence="1 2">
    <name type="scientific">Methylomonas lenta</name>
    <dbReference type="NCBI Taxonomy" id="980561"/>
    <lineage>
        <taxon>Bacteria</taxon>
        <taxon>Pseudomonadati</taxon>
        <taxon>Pseudomonadota</taxon>
        <taxon>Gammaproteobacteria</taxon>
        <taxon>Methylococcales</taxon>
        <taxon>Methylococcaceae</taxon>
        <taxon>Methylomonas</taxon>
    </lineage>
</organism>
<proteinExistence type="predicted"/>
<dbReference type="InterPro" id="IPR049061">
    <property type="entry name" value="NarE-like"/>
</dbReference>